<evidence type="ECO:0000256" key="2">
    <source>
        <dbReference type="ARBA" id="ARBA00022490"/>
    </source>
</evidence>
<dbReference type="Pfam" id="PF00004">
    <property type="entry name" value="AAA"/>
    <property type="match status" value="1"/>
</dbReference>
<reference evidence="14" key="1">
    <citation type="submission" date="2023-09" db="EMBL/GenBank/DDBJ databases">
        <title>Genomes of two closely related lineages of the louse Polyplax serrata with different host specificities.</title>
        <authorList>
            <person name="Martinu J."/>
            <person name="Tarabai H."/>
            <person name="Stefka J."/>
            <person name="Hypsa V."/>
        </authorList>
    </citation>
    <scope>NUCLEOTIDE SEQUENCE [LARGE SCALE GENOMIC DNA]</scope>
    <source>
        <strain evidence="14">HR10_N</strain>
    </source>
</reference>
<dbReference type="Proteomes" id="UP001360424">
    <property type="component" value="Chromosome"/>
</dbReference>
<accession>A0ABZ2H0J0</accession>
<keyword evidence="6 9" id="KW-0720">Serine protease</keyword>
<dbReference type="InterPro" id="IPR003111">
    <property type="entry name" value="Lon_prtase_N"/>
</dbReference>
<organism evidence="14 15">
    <name type="scientific">Candidatus Legionella polyplacis</name>
    <dbReference type="NCBI Taxonomy" id="2005262"/>
    <lineage>
        <taxon>Bacteria</taxon>
        <taxon>Pseudomonadati</taxon>
        <taxon>Pseudomonadota</taxon>
        <taxon>Gammaproteobacteria</taxon>
        <taxon>Legionellales</taxon>
        <taxon>Legionellaceae</taxon>
        <taxon>Legionella</taxon>
    </lineage>
</organism>
<dbReference type="Gene3D" id="3.30.230.10">
    <property type="match status" value="1"/>
</dbReference>
<dbReference type="Pfam" id="PF02190">
    <property type="entry name" value="LON_substr_bdg"/>
    <property type="match status" value="1"/>
</dbReference>
<protein>
    <recommendedName>
        <fullName evidence="9 10">Lon protease</fullName>
        <ecNumber evidence="9 10">3.4.21.53</ecNumber>
    </recommendedName>
    <alternativeName>
        <fullName evidence="9">ATP-dependent protease La</fullName>
    </alternativeName>
</protein>
<dbReference type="PRINTS" id="PR00830">
    <property type="entry name" value="ENDOLAPTASE"/>
</dbReference>
<dbReference type="SUPFAM" id="SSF52540">
    <property type="entry name" value="P-loop containing nucleoside triphosphate hydrolases"/>
    <property type="match status" value="1"/>
</dbReference>
<evidence type="ECO:0000256" key="6">
    <source>
        <dbReference type="ARBA" id="ARBA00022825"/>
    </source>
</evidence>
<dbReference type="InterPro" id="IPR054594">
    <property type="entry name" value="Lon_lid"/>
</dbReference>
<dbReference type="Gene3D" id="1.20.5.5270">
    <property type="match status" value="1"/>
</dbReference>
<keyword evidence="5 9" id="KW-0378">Hydrolase</keyword>
<dbReference type="Gene3D" id="1.20.58.1480">
    <property type="match status" value="1"/>
</dbReference>
<keyword evidence="7 9" id="KW-0067">ATP-binding</keyword>
<dbReference type="Gene3D" id="3.40.50.300">
    <property type="entry name" value="P-loop containing nucleotide triphosphate hydrolases"/>
    <property type="match status" value="1"/>
</dbReference>
<evidence type="ECO:0000259" key="12">
    <source>
        <dbReference type="PROSITE" id="PS51786"/>
    </source>
</evidence>
<evidence type="ECO:0000259" key="13">
    <source>
        <dbReference type="PROSITE" id="PS51787"/>
    </source>
</evidence>
<dbReference type="InterPro" id="IPR003959">
    <property type="entry name" value="ATPase_AAA_core"/>
</dbReference>
<keyword evidence="2 9" id="KW-0963">Cytoplasm</keyword>
<feature type="domain" description="Lon N-terminal" evidence="13">
    <location>
        <begin position="18"/>
        <end position="215"/>
    </location>
</feature>
<dbReference type="PIRSF" id="PIRSF001174">
    <property type="entry name" value="Lon_proteas"/>
    <property type="match status" value="1"/>
</dbReference>
<evidence type="ECO:0000256" key="1">
    <source>
        <dbReference type="ARBA" id="ARBA00004496"/>
    </source>
</evidence>
<dbReference type="HAMAP" id="MF_01973">
    <property type="entry name" value="lon_bact"/>
    <property type="match status" value="1"/>
</dbReference>
<dbReference type="SMART" id="SM00464">
    <property type="entry name" value="LON"/>
    <property type="match status" value="1"/>
</dbReference>
<evidence type="ECO:0000256" key="3">
    <source>
        <dbReference type="ARBA" id="ARBA00022670"/>
    </source>
</evidence>
<feature type="active site" evidence="9 11">
    <location>
        <position position="734"/>
    </location>
</feature>
<dbReference type="Gene3D" id="1.10.8.60">
    <property type="match status" value="1"/>
</dbReference>
<dbReference type="InterPro" id="IPR003593">
    <property type="entry name" value="AAA+_ATPase"/>
</dbReference>
<keyword evidence="15" id="KW-1185">Reference proteome</keyword>
<dbReference type="PROSITE" id="PS51787">
    <property type="entry name" value="LON_N"/>
    <property type="match status" value="1"/>
</dbReference>
<evidence type="ECO:0000313" key="15">
    <source>
        <dbReference type="Proteomes" id="UP001360424"/>
    </source>
</evidence>
<evidence type="ECO:0000256" key="7">
    <source>
        <dbReference type="ARBA" id="ARBA00022840"/>
    </source>
</evidence>
<dbReference type="SUPFAM" id="SSF88697">
    <property type="entry name" value="PUA domain-like"/>
    <property type="match status" value="1"/>
</dbReference>
<dbReference type="InterPro" id="IPR027417">
    <property type="entry name" value="P-loop_NTPase"/>
</dbReference>
<feature type="active site" evidence="9 11">
    <location>
        <position position="691"/>
    </location>
</feature>
<dbReference type="InterPro" id="IPR008269">
    <property type="entry name" value="Lon_proteolytic"/>
</dbReference>
<comment type="function">
    <text evidence="9">ATP-dependent serine protease that mediates the selective degradation of mutant and abnormal proteins as well as certain short-lived regulatory proteins. Required for cellular homeostasis and for survival from DNA damage and developmental changes induced by stress. Degrades polypeptides processively to yield small peptide fragments that are 5 to 10 amino acids long. Binds to DNA in a double-stranded, site-specific manner.</text>
</comment>
<comment type="subcellular location">
    <subcellularLocation>
        <location evidence="1 9 10">Cytoplasm</location>
    </subcellularLocation>
</comment>
<dbReference type="EMBL" id="CP135136">
    <property type="protein sequence ID" value="WWR12236.1"/>
    <property type="molecule type" value="Genomic_DNA"/>
</dbReference>
<dbReference type="EC" id="3.4.21.53" evidence="9 10"/>
<dbReference type="NCBIfam" id="NF008053">
    <property type="entry name" value="PRK10787.1"/>
    <property type="match status" value="1"/>
</dbReference>
<feature type="domain" description="Lon proteolytic" evidence="12">
    <location>
        <begin position="604"/>
        <end position="785"/>
    </location>
</feature>
<evidence type="ECO:0000256" key="10">
    <source>
        <dbReference type="PIRNR" id="PIRNR001174"/>
    </source>
</evidence>
<dbReference type="SMART" id="SM00382">
    <property type="entry name" value="AAA"/>
    <property type="match status" value="1"/>
</dbReference>
<name>A0ABZ2H0J0_9GAMM</name>
<evidence type="ECO:0000256" key="5">
    <source>
        <dbReference type="ARBA" id="ARBA00022801"/>
    </source>
</evidence>
<evidence type="ECO:0000256" key="11">
    <source>
        <dbReference type="PROSITE-ProRule" id="PRU01122"/>
    </source>
</evidence>
<dbReference type="CDD" id="cd19500">
    <property type="entry name" value="RecA-like_Lon"/>
    <property type="match status" value="1"/>
</dbReference>
<comment type="similarity">
    <text evidence="9 10 11">Belongs to the peptidase S16 family.</text>
</comment>
<feature type="binding site" evidence="9">
    <location>
        <begin position="367"/>
        <end position="374"/>
    </location>
    <ligand>
        <name>ATP</name>
        <dbReference type="ChEBI" id="CHEBI:30616"/>
    </ligand>
</feature>
<dbReference type="InterPro" id="IPR027065">
    <property type="entry name" value="Lon_Prtase"/>
</dbReference>
<dbReference type="Pfam" id="PF05362">
    <property type="entry name" value="Lon_C"/>
    <property type="match status" value="1"/>
</dbReference>
<dbReference type="InterPro" id="IPR014721">
    <property type="entry name" value="Ribsml_uS5_D2-typ_fold_subgr"/>
</dbReference>
<proteinExistence type="evidence at transcript level"/>
<gene>
    <name evidence="9 14" type="primary">lon</name>
    <name evidence="14" type="ORF">RQL38_01270</name>
</gene>
<dbReference type="InterPro" id="IPR004815">
    <property type="entry name" value="Lon_bac/euk-typ"/>
</dbReference>
<dbReference type="InterPro" id="IPR015947">
    <property type="entry name" value="PUA-like_sf"/>
</dbReference>
<dbReference type="NCBIfam" id="TIGR00763">
    <property type="entry name" value="lon"/>
    <property type="match status" value="1"/>
</dbReference>
<sequence length="787" mass="89740">MSETKLTIKDNIHGKLLFPVLPLRDVVVYPNMVVPLFVGREKSIKALEASMIDSKQIFLVAQKESSDDDPNLEDIYSVGTISNILQLLKLPDGTVKILVEGDKRARVIYSCKDKGYLEVELDILVEVNQFYIDDSKDILILKRTLISQFEQYISLNKKIPLEVINVVSAIENPGKLSDTIVSNLTLKVSDKQSFLEIIDVRKRLENLIAKLEIEIDLLCAEKKIRERVKKQMEKTQREYYLNEQIKAIQKELSKISDEGDEIKKLENNIKNSGMHHEAMDKSLSELYKLKMMSSISAEATVIRNYLDWMLSVPWKKRNKIEFDLQKAEFLLNEEHYGLDKIKDRIIEYLAVQKRVKNLKGPILCFVGPPGVGKTSLGRSIARAIGRTFIRFSLGGLRDEAEIRGHRKTYIGSMPGKIIQKLCKAKVKNPLMMLDEVDKMAMDFRGDPSSALLEVLDAEQNYMFNDHYLEVDYDLSEVMFIATANSLDIPVPLLDRMEIIRLPGYTDQEKLFIAKKYLVPKQINLNGLKKNELNITESAIYEIIYYYTREAGVRNLEREISSICRKVVKNLLVKNKKNRLVVSSFNVKKYLGVKKYTYEHIKCKFNYVGRVNGLAWTSVGGEVLIIEALMVPGKGKIIRTGQLGKVMQESIYAAMTVVRSYANFLKLERDFYDENDFHIHIPEGAIPKDGPSAGIGVCVALISVVTKIPVRYDIAMTGEITLLGKILPIGGLKEKLLAACRFNIKDVLIPEENYKDLEDVPSNVLKKINIHTVKDIEEVFRFSLIKKI</sequence>
<dbReference type="Pfam" id="PF22667">
    <property type="entry name" value="Lon_lid"/>
    <property type="match status" value="1"/>
</dbReference>
<dbReference type="InterPro" id="IPR046336">
    <property type="entry name" value="Lon_prtase_N_sf"/>
</dbReference>
<dbReference type="GO" id="GO:0004252">
    <property type="term" value="F:serine-type endopeptidase activity"/>
    <property type="evidence" value="ECO:0007669"/>
    <property type="project" value="UniProtKB-EC"/>
</dbReference>
<dbReference type="PANTHER" id="PTHR10046">
    <property type="entry name" value="ATP DEPENDENT LON PROTEASE FAMILY MEMBER"/>
    <property type="match status" value="1"/>
</dbReference>
<dbReference type="PROSITE" id="PS51786">
    <property type="entry name" value="LON_PROTEOLYTIC"/>
    <property type="match status" value="1"/>
</dbReference>
<dbReference type="Gene3D" id="2.30.130.40">
    <property type="entry name" value="LON domain-like"/>
    <property type="match status" value="1"/>
</dbReference>
<keyword evidence="8 9" id="KW-0346">Stress response</keyword>
<comment type="catalytic activity">
    <reaction evidence="9 10 11">
        <text>Hydrolysis of proteins in presence of ATP.</text>
        <dbReference type="EC" id="3.4.21.53"/>
    </reaction>
</comment>
<evidence type="ECO:0000256" key="8">
    <source>
        <dbReference type="ARBA" id="ARBA00023016"/>
    </source>
</evidence>
<dbReference type="SUPFAM" id="SSF54211">
    <property type="entry name" value="Ribosomal protein S5 domain 2-like"/>
    <property type="match status" value="1"/>
</dbReference>
<evidence type="ECO:0000256" key="9">
    <source>
        <dbReference type="HAMAP-Rule" id="MF_01973"/>
    </source>
</evidence>
<evidence type="ECO:0000313" key="14">
    <source>
        <dbReference type="EMBL" id="WWR12236.1"/>
    </source>
</evidence>
<dbReference type="InterPro" id="IPR027543">
    <property type="entry name" value="Lon_bac"/>
</dbReference>
<keyword evidence="4 9" id="KW-0547">Nucleotide-binding</keyword>
<comment type="subunit">
    <text evidence="9 10">Homohexamer. Organized in a ring with a central cavity.</text>
</comment>
<evidence type="ECO:0000256" key="4">
    <source>
        <dbReference type="ARBA" id="ARBA00022741"/>
    </source>
</evidence>
<comment type="induction">
    <text evidence="9">By heat shock.</text>
</comment>
<keyword evidence="3 9" id="KW-0645">Protease</keyword>
<dbReference type="InterPro" id="IPR020568">
    <property type="entry name" value="Ribosomal_Su5_D2-typ_SF"/>
</dbReference>